<evidence type="ECO:0000313" key="3">
    <source>
        <dbReference type="Proteomes" id="UP000677054"/>
    </source>
</evidence>
<dbReference type="Pfam" id="PF24681">
    <property type="entry name" value="Kelch_KLHDC2_KLHL20_DRC7"/>
    <property type="match status" value="1"/>
</dbReference>
<dbReference type="SUPFAM" id="SSF117281">
    <property type="entry name" value="Kelch motif"/>
    <property type="match status" value="1"/>
</dbReference>
<evidence type="ECO:0000256" key="1">
    <source>
        <dbReference type="ARBA" id="ARBA00022441"/>
    </source>
</evidence>
<dbReference type="EMBL" id="LR902202">
    <property type="protein sequence ID" value="CAD7250158.1"/>
    <property type="molecule type" value="Genomic_DNA"/>
</dbReference>
<dbReference type="AlphaFoldDB" id="A0A7R9A9T1"/>
<gene>
    <name evidence="2" type="ORF">DSTB1V02_LOCUS9941</name>
</gene>
<keyword evidence="3" id="KW-1185">Reference proteome</keyword>
<dbReference type="PANTHER" id="PTHR45632">
    <property type="entry name" value="LD33804P"/>
    <property type="match status" value="1"/>
</dbReference>
<evidence type="ECO:0000313" key="2">
    <source>
        <dbReference type="EMBL" id="CAD7250158.1"/>
    </source>
</evidence>
<reference evidence="2" key="1">
    <citation type="submission" date="2020-11" db="EMBL/GenBank/DDBJ databases">
        <authorList>
            <person name="Tran Van P."/>
        </authorList>
    </citation>
    <scope>NUCLEOTIDE SEQUENCE</scope>
</reference>
<dbReference type="InterPro" id="IPR006652">
    <property type="entry name" value="Kelch_1"/>
</dbReference>
<dbReference type="SMART" id="SM00612">
    <property type="entry name" value="Kelch"/>
    <property type="match status" value="2"/>
</dbReference>
<dbReference type="InterPro" id="IPR015915">
    <property type="entry name" value="Kelch-typ_b-propeller"/>
</dbReference>
<protein>
    <submittedName>
        <fullName evidence="2">Uncharacterized protein</fullName>
    </submittedName>
</protein>
<sequence length="437" mass="48448">MCNGNVVVLVSDEEMKQIFTEVLRMINSASGSTLKDVPLIHQVKDYRGCENCGVMCVGVEDAWMVEGISRAIQTLYIVDGGTSAAAQSRMGLWMEMERRGLLLHRPLTSSNTLDSLSGDDWKALNQRSLFLKIPKFTEIDDDAGKDTSSPEGATKIFALGKDKKAQVGMWELPKNTLWVQEEHSLSDLFLAQSSMLIHGTGGEVRILYLEGKDPHEAPHRWNHKLQNPPDFIVEGTTGVGIRDSLFLLGGKRNPHSGHRLDLHSDTWMELPLMTQGREDAASVMLDAHTILVLGGVDPEKVKTLSSCVCLDVRTKQWIPFPSEIPLPISSHAVTLYDDHVYISGGFRDDASCREVWKCGVKGVGPWETLPSLQLDRHDHGMMGDGAGRFQVIGGKHQNGSKYTDVLSTETLTLHGGRGWEIKHELPFMNVWKACAMH</sequence>
<dbReference type="Proteomes" id="UP000677054">
    <property type="component" value="Unassembled WGS sequence"/>
</dbReference>
<dbReference type="Gene3D" id="2.120.10.80">
    <property type="entry name" value="Kelch-type beta propeller"/>
    <property type="match status" value="1"/>
</dbReference>
<dbReference type="OrthoDB" id="45365at2759"/>
<organism evidence="2">
    <name type="scientific">Darwinula stevensoni</name>
    <dbReference type="NCBI Taxonomy" id="69355"/>
    <lineage>
        <taxon>Eukaryota</taxon>
        <taxon>Metazoa</taxon>
        <taxon>Ecdysozoa</taxon>
        <taxon>Arthropoda</taxon>
        <taxon>Crustacea</taxon>
        <taxon>Oligostraca</taxon>
        <taxon>Ostracoda</taxon>
        <taxon>Podocopa</taxon>
        <taxon>Podocopida</taxon>
        <taxon>Darwinulocopina</taxon>
        <taxon>Darwinuloidea</taxon>
        <taxon>Darwinulidae</taxon>
        <taxon>Darwinula</taxon>
    </lineage>
</organism>
<dbReference type="EMBL" id="CAJPEV010002685">
    <property type="protein sequence ID" value="CAG0897744.1"/>
    <property type="molecule type" value="Genomic_DNA"/>
</dbReference>
<name>A0A7R9A9T1_9CRUS</name>
<keyword evidence="1" id="KW-0880">Kelch repeat</keyword>
<accession>A0A7R9A9T1</accession>
<proteinExistence type="predicted"/>
<dbReference type="PANTHER" id="PTHR45632:SF14">
    <property type="entry name" value="KELCH-LIKE PROTEIN 33"/>
    <property type="match status" value="1"/>
</dbReference>